<evidence type="ECO:0000313" key="3">
    <source>
        <dbReference type="Proteomes" id="UP000054196"/>
    </source>
</evidence>
<evidence type="ECO:0000259" key="1">
    <source>
        <dbReference type="Pfam" id="PF12770"/>
    </source>
</evidence>
<feature type="non-terminal residue" evidence="2">
    <location>
        <position position="1"/>
    </location>
</feature>
<feature type="domain" description="CHAT" evidence="1">
    <location>
        <begin position="4"/>
        <end position="156"/>
    </location>
</feature>
<dbReference type="AlphaFoldDB" id="R7S3H5"/>
<gene>
    <name evidence="2" type="ORF">PUNSTDRAFT_76639</name>
</gene>
<dbReference type="OMA" id="HRWIPFI"/>
<name>R7S3H5_PUNST</name>
<dbReference type="RefSeq" id="XP_007388490.1">
    <property type="nucleotide sequence ID" value="XM_007388428.1"/>
</dbReference>
<keyword evidence="3" id="KW-1185">Reference proteome</keyword>
<accession>R7S3H5</accession>
<dbReference type="InterPro" id="IPR024983">
    <property type="entry name" value="CHAT_dom"/>
</dbReference>
<dbReference type="GeneID" id="18885663"/>
<dbReference type="EMBL" id="JH687555">
    <property type="protein sequence ID" value="EIN04347.1"/>
    <property type="molecule type" value="Genomic_DNA"/>
</dbReference>
<dbReference type="HOGENOM" id="CLU_001305_1_2_1"/>
<dbReference type="KEGG" id="psq:PUNSTDRAFT_76639"/>
<organism evidence="2 3">
    <name type="scientific">Punctularia strigosozonata (strain HHB-11173)</name>
    <name type="common">White-rot fungus</name>
    <dbReference type="NCBI Taxonomy" id="741275"/>
    <lineage>
        <taxon>Eukaryota</taxon>
        <taxon>Fungi</taxon>
        <taxon>Dikarya</taxon>
        <taxon>Basidiomycota</taxon>
        <taxon>Agaricomycotina</taxon>
        <taxon>Agaricomycetes</taxon>
        <taxon>Corticiales</taxon>
        <taxon>Punctulariaceae</taxon>
        <taxon>Punctularia</taxon>
    </lineage>
</organism>
<sequence length="157" mass="17171">SGITARALLDSLPEATILHLACHGYQDPVNPLKSGFVMRDEMLTIERLMLTPLPHAFMAFLSACETAKGDKNQPDQTVHLAATMLFAGFKSVIATLWSMEDVDGPAIAHSVYKSVFGGDSEALDPDDIPYALDAAVQQLRREHPDPSRWAPYIHLGI</sequence>
<dbReference type="eggNOG" id="KOG4626">
    <property type="taxonomic scope" value="Eukaryota"/>
</dbReference>
<dbReference type="Proteomes" id="UP000054196">
    <property type="component" value="Unassembled WGS sequence"/>
</dbReference>
<reference evidence="3" key="1">
    <citation type="journal article" date="2012" name="Science">
        <title>The Paleozoic origin of enzymatic lignin decomposition reconstructed from 31 fungal genomes.</title>
        <authorList>
            <person name="Floudas D."/>
            <person name="Binder M."/>
            <person name="Riley R."/>
            <person name="Barry K."/>
            <person name="Blanchette R.A."/>
            <person name="Henrissat B."/>
            <person name="Martinez A.T."/>
            <person name="Otillar R."/>
            <person name="Spatafora J.W."/>
            <person name="Yadav J.S."/>
            <person name="Aerts A."/>
            <person name="Benoit I."/>
            <person name="Boyd A."/>
            <person name="Carlson A."/>
            <person name="Copeland A."/>
            <person name="Coutinho P.M."/>
            <person name="de Vries R.P."/>
            <person name="Ferreira P."/>
            <person name="Findley K."/>
            <person name="Foster B."/>
            <person name="Gaskell J."/>
            <person name="Glotzer D."/>
            <person name="Gorecki P."/>
            <person name="Heitman J."/>
            <person name="Hesse C."/>
            <person name="Hori C."/>
            <person name="Igarashi K."/>
            <person name="Jurgens J.A."/>
            <person name="Kallen N."/>
            <person name="Kersten P."/>
            <person name="Kohler A."/>
            <person name="Kuees U."/>
            <person name="Kumar T.K.A."/>
            <person name="Kuo A."/>
            <person name="LaButti K."/>
            <person name="Larrondo L.F."/>
            <person name="Lindquist E."/>
            <person name="Ling A."/>
            <person name="Lombard V."/>
            <person name="Lucas S."/>
            <person name="Lundell T."/>
            <person name="Martin R."/>
            <person name="McLaughlin D.J."/>
            <person name="Morgenstern I."/>
            <person name="Morin E."/>
            <person name="Murat C."/>
            <person name="Nagy L.G."/>
            <person name="Nolan M."/>
            <person name="Ohm R.A."/>
            <person name="Patyshakuliyeva A."/>
            <person name="Rokas A."/>
            <person name="Ruiz-Duenas F.J."/>
            <person name="Sabat G."/>
            <person name="Salamov A."/>
            <person name="Samejima M."/>
            <person name="Schmutz J."/>
            <person name="Slot J.C."/>
            <person name="St John F."/>
            <person name="Stenlid J."/>
            <person name="Sun H."/>
            <person name="Sun S."/>
            <person name="Syed K."/>
            <person name="Tsang A."/>
            <person name="Wiebenga A."/>
            <person name="Young D."/>
            <person name="Pisabarro A."/>
            <person name="Eastwood D.C."/>
            <person name="Martin F."/>
            <person name="Cullen D."/>
            <person name="Grigoriev I.V."/>
            <person name="Hibbett D.S."/>
        </authorList>
    </citation>
    <scope>NUCLEOTIDE SEQUENCE [LARGE SCALE GENOMIC DNA]</scope>
    <source>
        <strain evidence="3">HHB-11173 SS5</strain>
    </source>
</reference>
<protein>
    <recommendedName>
        <fullName evidence="1">CHAT domain-containing protein</fullName>
    </recommendedName>
</protein>
<evidence type="ECO:0000313" key="2">
    <source>
        <dbReference type="EMBL" id="EIN04347.1"/>
    </source>
</evidence>
<proteinExistence type="predicted"/>
<dbReference type="OrthoDB" id="9991317at2759"/>
<dbReference type="Pfam" id="PF12770">
    <property type="entry name" value="CHAT"/>
    <property type="match status" value="1"/>
</dbReference>